<evidence type="ECO:0000313" key="2">
    <source>
        <dbReference type="EMBL" id="KAJ8371084.1"/>
    </source>
</evidence>
<feature type="region of interest" description="Disordered" evidence="1">
    <location>
        <begin position="91"/>
        <end position="111"/>
    </location>
</feature>
<evidence type="ECO:0000256" key="1">
    <source>
        <dbReference type="SAM" id="MobiDB-lite"/>
    </source>
</evidence>
<dbReference type="EMBL" id="JAINUF010000003">
    <property type="protein sequence ID" value="KAJ8371084.1"/>
    <property type="molecule type" value="Genomic_DNA"/>
</dbReference>
<comment type="caution">
    <text evidence="2">The sequence shown here is derived from an EMBL/GenBank/DDBJ whole genome shotgun (WGS) entry which is preliminary data.</text>
</comment>
<proteinExistence type="predicted"/>
<name>A0A9Q1G168_SYNKA</name>
<evidence type="ECO:0000313" key="3">
    <source>
        <dbReference type="Proteomes" id="UP001152622"/>
    </source>
</evidence>
<dbReference type="AlphaFoldDB" id="A0A9Q1G168"/>
<dbReference type="Proteomes" id="UP001152622">
    <property type="component" value="Chromosome 3"/>
</dbReference>
<protein>
    <submittedName>
        <fullName evidence="2">Uncharacterized protein</fullName>
    </submittedName>
</protein>
<feature type="compositionally biased region" description="Polar residues" evidence="1">
    <location>
        <begin position="96"/>
        <end position="111"/>
    </location>
</feature>
<gene>
    <name evidence="2" type="ORF">SKAU_G00111120</name>
</gene>
<reference evidence="2" key="1">
    <citation type="journal article" date="2023" name="Science">
        <title>Genome structures resolve the early diversification of teleost fishes.</title>
        <authorList>
            <person name="Parey E."/>
            <person name="Louis A."/>
            <person name="Montfort J."/>
            <person name="Bouchez O."/>
            <person name="Roques C."/>
            <person name="Iampietro C."/>
            <person name="Lluch J."/>
            <person name="Castinel A."/>
            <person name="Donnadieu C."/>
            <person name="Desvignes T."/>
            <person name="Floi Bucao C."/>
            <person name="Jouanno E."/>
            <person name="Wen M."/>
            <person name="Mejri S."/>
            <person name="Dirks R."/>
            <person name="Jansen H."/>
            <person name="Henkel C."/>
            <person name="Chen W.J."/>
            <person name="Zahm M."/>
            <person name="Cabau C."/>
            <person name="Klopp C."/>
            <person name="Thompson A.W."/>
            <person name="Robinson-Rechavi M."/>
            <person name="Braasch I."/>
            <person name="Lecointre G."/>
            <person name="Bobe J."/>
            <person name="Postlethwait J.H."/>
            <person name="Berthelot C."/>
            <person name="Roest Crollius H."/>
            <person name="Guiguen Y."/>
        </authorList>
    </citation>
    <scope>NUCLEOTIDE SEQUENCE</scope>
    <source>
        <strain evidence="2">WJC10195</strain>
    </source>
</reference>
<sequence length="111" mass="11235">MAGVHQSKGSRGRRLAAPDRALQEGLVWRRAASEAPRSGGTKARAQLKDVNSVAFCAGRRGTCREVASTSASSGADGGRAALTVAGLAANPPAANSPLTIPPFTQSAHTIA</sequence>
<organism evidence="2 3">
    <name type="scientific">Synaphobranchus kaupii</name>
    <name type="common">Kaup's arrowtooth eel</name>
    <dbReference type="NCBI Taxonomy" id="118154"/>
    <lineage>
        <taxon>Eukaryota</taxon>
        <taxon>Metazoa</taxon>
        <taxon>Chordata</taxon>
        <taxon>Craniata</taxon>
        <taxon>Vertebrata</taxon>
        <taxon>Euteleostomi</taxon>
        <taxon>Actinopterygii</taxon>
        <taxon>Neopterygii</taxon>
        <taxon>Teleostei</taxon>
        <taxon>Anguilliformes</taxon>
        <taxon>Synaphobranchidae</taxon>
        <taxon>Synaphobranchus</taxon>
    </lineage>
</organism>
<keyword evidence="3" id="KW-1185">Reference proteome</keyword>
<accession>A0A9Q1G168</accession>
<feature type="region of interest" description="Disordered" evidence="1">
    <location>
        <begin position="1"/>
        <end position="21"/>
    </location>
</feature>